<dbReference type="PANTHER" id="PTHR42832:SF3">
    <property type="entry name" value="L-GLUTAMINE--4-(METHYLSULFANYL)-2-OXOBUTANOATE AMINOTRANSFERASE"/>
    <property type="match status" value="1"/>
</dbReference>
<dbReference type="CDD" id="cd00609">
    <property type="entry name" value="AAT_like"/>
    <property type="match status" value="1"/>
</dbReference>
<dbReference type="EMBL" id="MFSP01000144">
    <property type="protein sequence ID" value="OGI63981.1"/>
    <property type="molecule type" value="Genomic_DNA"/>
</dbReference>
<keyword evidence="3" id="KW-0808">Transferase</keyword>
<evidence type="ECO:0000313" key="5">
    <source>
        <dbReference type="EMBL" id="OGI63981.1"/>
    </source>
</evidence>
<dbReference type="SUPFAM" id="SSF53383">
    <property type="entry name" value="PLP-dependent transferases"/>
    <property type="match status" value="1"/>
</dbReference>
<dbReference type="Gene3D" id="3.90.1150.10">
    <property type="entry name" value="Aspartate Aminotransferase, domain 1"/>
    <property type="match status" value="1"/>
</dbReference>
<dbReference type="Pfam" id="PF00155">
    <property type="entry name" value="Aminotran_1_2"/>
    <property type="match status" value="1"/>
</dbReference>
<reference evidence="5 6" key="1">
    <citation type="journal article" date="2016" name="Nat. Commun.">
        <title>Thousands of microbial genomes shed light on interconnected biogeochemical processes in an aquifer system.</title>
        <authorList>
            <person name="Anantharaman K."/>
            <person name="Brown C.T."/>
            <person name="Hug L.A."/>
            <person name="Sharon I."/>
            <person name="Castelle C.J."/>
            <person name="Probst A.J."/>
            <person name="Thomas B.C."/>
            <person name="Singh A."/>
            <person name="Wilkins M.J."/>
            <person name="Karaoz U."/>
            <person name="Brodie E.L."/>
            <person name="Williams K.H."/>
            <person name="Hubbard S.S."/>
            <person name="Banfield J.F."/>
        </authorList>
    </citation>
    <scope>NUCLEOTIDE SEQUENCE [LARGE SCALE GENOMIC DNA]</scope>
</reference>
<organism evidence="5 6">
    <name type="scientific">Candidatus Muproteobacteria bacterium RBG_16_60_9</name>
    <dbReference type="NCBI Taxonomy" id="1817755"/>
    <lineage>
        <taxon>Bacteria</taxon>
        <taxon>Pseudomonadati</taxon>
        <taxon>Pseudomonadota</taxon>
        <taxon>Candidatus Muproteobacteria</taxon>
    </lineage>
</organism>
<evidence type="ECO:0000259" key="4">
    <source>
        <dbReference type="Pfam" id="PF00155"/>
    </source>
</evidence>
<accession>A0A1F6V2J1</accession>
<protein>
    <submittedName>
        <fullName evidence="5">Succinyldiaminopimelate transaminase</fullName>
    </submittedName>
</protein>
<feature type="domain" description="Aminotransferase class I/classII large" evidence="4">
    <location>
        <begin position="31"/>
        <end position="393"/>
    </location>
</feature>
<dbReference type="Proteomes" id="UP000179076">
    <property type="component" value="Unassembled WGS sequence"/>
</dbReference>
<dbReference type="GO" id="GO:0009016">
    <property type="term" value="F:succinyldiaminopimelate transaminase activity"/>
    <property type="evidence" value="ECO:0007669"/>
    <property type="project" value="InterPro"/>
</dbReference>
<dbReference type="InterPro" id="IPR050881">
    <property type="entry name" value="LL-DAP_aminotransferase"/>
</dbReference>
<comment type="cofactor">
    <cofactor evidence="1">
        <name>pyridoxal 5'-phosphate</name>
        <dbReference type="ChEBI" id="CHEBI:597326"/>
    </cofactor>
</comment>
<keyword evidence="2" id="KW-0032">Aminotransferase</keyword>
<evidence type="ECO:0000256" key="3">
    <source>
        <dbReference type="ARBA" id="ARBA00022679"/>
    </source>
</evidence>
<dbReference type="InterPro" id="IPR015424">
    <property type="entry name" value="PyrdxlP-dep_Trfase"/>
</dbReference>
<sequence>MNARLAELQPYPFQRLTALIEGIEPPKDKPPIRLSIGEPQHAAPTLVLDSLAKNLNGVSTYPATKGSVALRQSIARWANRRFHLEQHPLDSEQHVLPVAGTREALFAIAQTVIAPRGDTPPVVMMPNPFYQIYEGAALLAGARPYFLNTDETNDYRMDLASVPDQVWRQTQLLYVCSPGNPTGTVLTIRDWTRIIELSQRYGFVIASDECYSEIYFDEAAPPPGVLEAIAQMGVRDYKNCLAFHSLSKRSNLPGLRSGFVAGDAAILASFFSYRTYQGCALPPPIQAASIVAWDNEAHVRQNRDQYRAKFDAVLATLGDALDVRRPDASFYLWPRTPMDDETFTRELYRRENVLVLPGSYLSRTVDGINPGADRVRMALVAPEKECIEAAKRIRRYVESL</sequence>
<evidence type="ECO:0000313" key="6">
    <source>
        <dbReference type="Proteomes" id="UP000179076"/>
    </source>
</evidence>
<comment type="caution">
    <text evidence="5">The sequence shown here is derived from an EMBL/GenBank/DDBJ whole genome shotgun (WGS) entry which is preliminary data.</text>
</comment>
<dbReference type="GO" id="GO:0030170">
    <property type="term" value="F:pyridoxal phosphate binding"/>
    <property type="evidence" value="ECO:0007669"/>
    <property type="project" value="InterPro"/>
</dbReference>
<dbReference type="InterPro" id="IPR004839">
    <property type="entry name" value="Aminotransferase_I/II_large"/>
</dbReference>
<dbReference type="PANTHER" id="PTHR42832">
    <property type="entry name" value="AMINO ACID AMINOTRANSFERASE"/>
    <property type="match status" value="1"/>
</dbReference>
<dbReference type="InterPro" id="IPR015421">
    <property type="entry name" value="PyrdxlP-dep_Trfase_major"/>
</dbReference>
<name>A0A1F6V2J1_9PROT</name>
<dbReference type="Gene3D" id="3.40.640.10">
    <property type="entry name" value="Type I PLP-dependent aspartate aminotransferase-like (Major domain)"/>
    <property type="match status" value="1"/>
</dbReference>
<gene>
    <name evidence="5" type="ORF">A2W18_12435</name>
</gene>
<dbReference type="InterPro" id="IPR019878">
    <property type="entry name" value="DapC_beta/gammaproteobac"/>
</dbReference>
<dbReference type="NCBIfam" id="TIGR03538">
    <property type="entry name" value="DapC_gpp"/>
    <property type="match status" value="1"/>
</dbReference>
<evidence type="ECO:0000256" key="1">
    <source>
        <dbReference type="ARBA" id="ARBA00001933"/>
    </source>
</evidence>
<dbReference type="AlphaFoldDB" id="A0A1F6V2J1"/>
<evidence type="ECO:0000256" key="2">
    <source>
        <dbReference type="ARBA" id="ARBA00022576"/>
    </source>
</evidence>
<dbReference type="InterPro" id="IPR015422">
    <property type="entry name" value="PyrdxlP-dep_Trfase_small"/>
</dbReference>
<proteinExistence type="predicted"/>
<dbReference type="GO" id="GO:0009089">
    <property type="term" value="P:lysine biosynthetic process via diaminopimelate"/>
    <property type="evidence" value="ECO:0007669"/>
    <property type="project" value="InterPro"/>
</dbReference>